<proteinExistence type="predicted"/>
<dbReference type="AlphaFoldDB" id="A0AAV5SXQ3"/>
<evidence type="ECO:0000313" key="2">
    <source>
        <dbReference type="Proteomes" id="UP001432027"/>
    </source>
</evidence>
<reference evidence="1" key="1">
    <citation type="submission" date="2023-10" db="EMBL/GenBank/DDBJ databases">
        <title>Genome assembly of Pristionchus species.</title>
        <authorList>
            <person name="Yoshida K."/>
            <person name="Sommer R.J."/>
        </authorList>
    </citation>
    <scope>NUCLEOTIDE SEQUENCE</scope>
    <source>
        <strain evidence="1">RS0144</strain>
    </source>
</reference>
<evidence type="ECO:0000313" key="1">
    <source>
        <dbReference type="EMBL" id="GMS86144.1"/>
    </source>
</evidence>
<keyword evidence="2" id="KW-1185">Reference proteome</keyword>
<gene>
    <name evidence="1" type="ORF">PENTCL1PPCAC_8319</name>
</gene>
<feature type="non-terminal residue" evidence="1">
    <location>
        <position position="101"/>
    </location>
</feature>
<name>A0AAV5SXQ3_9BILA</name>
<dbReference type="EMBL" id="BTSX01000002">
    <property type="protein sequence ID" value="GMS86144.1"/>
    <property type="molecule type" value="Genomic_DNA"/>
</dbReference>
<dbReference type="Proteomes" id="UP001432027">
    <property type="component" value="Unassembled WGS sequence"/>
</dbReference>
<organism evidence="1 2">
    <name type="scientific">Pristionchus entomophagus</name>
    <dbReference type="NCBI Taxonomy" id="358040"/>
    <lineage>
        <taxon>Eukaryota</taxon>
        <taxon>Metazoa</taxon>
        <taxon>Ecdysozoa</taxon>
        <taxon>Nematoda</taxon>
        <taxon>Chromadorea</taxon>
        <taxon>Rhabditida</taxon>
        <taxon>Rhabditina</taxon>
        <taxon>Diplogasteromorpha</taxon>
        <taxon>Diplogasteroidea</taxon>
        <taxon>Neodiplogasteridae</taxon>
        <taxon>Pristionchus</taxon>
    </lineage>
</organism>
<accession>A0AAV5SXQ3</accession>
<sequence>MLLRVEDFSAISGLTMQNAFILGDKIVGVACSEFEPRWAMYSIDINTFGVKELNVEFGQDIDQLLWDDIKYPIVVHEETAYSFFWDTGKIAAGNLGNNYFY</sequence>
<protein>
    <submittedName>
        <fullName evidence="1">Uncharacterized protein</fullName>
    </submittedName>
</protein>
<comment type="caution">
    <text evidence="1">The sequence shown here is derived from an EMBL/GenBank/DDBJ whole genome shotgun (WGS) entry which is preliminary data.</text>
</comment>